<evidence type="ECO:0000256" key="7">
    <source>
        <dbReference type="ARBA" id="ARBA00023268"/>
    </source>
</evidence>
<evidence type="ECO:0000256" key="2">
    <source>
        <dbReference type="ARBA" id="ARBA00011738"/>
    </source>
</evidence>
<dbReference type="InterPro" id="IPR046346">
    <property type="entry name" value="Aminoacid_DH-like_N_sf"/>
</dbReference>
<dbReference type="SUPFAM" id="SSF51735">
    <property type="entry name" value="NAD(P)-binding Rossmann-fold domains"/>
    <property type="match status" value="1"/>
</dbReference>
<feature type="domain" description="Tetrahydrofolate dehydrogenase/cyclohydrolase catalytic" evidence="8">
    <location>
        <begin position="46"/>
        <end position="165"/>
    </location>
</feature>
<dbReference type="CDD" id="cd01080">
    <property type="entry name" value="NAD_bind_m-THF_DH_Cyclohyd"/>
    <property type="match status" value="1"/>
</dbReference>
<dbReference type="GO" id="GO:0035999">
    <property type="term" value="P:tetrahydrofolate interconversion"/>
    <property type="evidence" value="ECO:0007669"/>
    <property type="project" value="TreeGrafter"/>
</dbReference>
<reference evidence="10" key="1">
    <citation type="submission" date="2023-07" db="EMBL/GenBank/DDBJ databases">
        <authorList>
            <consortium name="AG Swart"/>
            <person name="Singh M."/>
            <person name="Singh A."/>
            <person name="Seah K."/>
            <person name="Emmerich C."/>
        </authorList>
    </citation>
    <scope>NUCLEOTIDE SEQUENCE</scope>
    <source>
        <strain evidence="10">DP1</strain>
    </source>
</reference>
<dbReference type="InterPro" id="IPR020867">
    <property type="entry name" value="THF_DH/CycHdrlase_CS"/>
</dbReference>
<gene>
    <name evidence="10" type="ORF">ECRASSUSDP1_LOCUS14367</name>
</gene>
<organism evidence="10 11">
    <name type="scientific">Euplotes crassus</name>
    <dbReference type="NCBI Taxonomy" id="5936"/>
    <lineage>
        <taxon>Eukaryota</taxon>
        <taxon>Sar</taxon>
        <taxon>Alveolata</taxon>
        <taxon>Ciliophora</taxon>
        <taxon>Intramacronucleata</taxon>
        <taxon>Spirotrichea</taxon>
        <taxon>Hypotrichia</taxon>
        <taxon>Euplotida</taxon>
        <taxon>Euplotidae</taxon>
        <taxon>Moneuplotes</taxon>
    </lineage>
</organism>
<keyword evidence="11" id="KW-1185">Reference proteome</keyword>
<evidence type="ECO:0000256" key="1">
    <source>
        <dbReference type="ARBA" id="ARBA00004777"/>
    </source>
</evidence>
<dbReference type="PRINTS" id="PR00085">
    <property type="entry name" value="THFDHDRGNASE"/>
</dbReference>
<dbReference type="Proteomes" id="UP001295684">
    <property type="component" value="Unassembled WGS sequence"/>
</dbReference>
<evidence type="ECO:0008006" key="12">
    <source>
        <dbReference type="Google" id="ProtNLM"/>
    </source>
</evidence>
<evidence type="ECO:0000259" key="8">
    <source>
        <dbReference type="Pfam" id="PF00763"/>
    </source>
</evidence>
<comment type="pathway">
    <text evidence="1">One-carbon metabolism; tetrahydrofolate interconversion.</text>
</comment>
<keyword evidence="7" id="KW-0511">Multifunctional enzyme</keyword>
<protein>
    <recommendedName>
        <fullName evidence="12">Methenyltetrahydrofolate cyclohydrolase</fullName>
    </recommendedName>
</protein>
<evidence type="ECO:0000313" key="10">
    <source>
        <dbReference type="EMBL" id="CAI2373029.1"/>
    </source>
</evidence>
<evidence type="ECO:0000256" key="6">
    <source>
        <dbReference type="ARBA" id="ARBA00023002"/>
    </source>
</evidence>
<dbReference type="PROSITE" id="PS00767">
    <property type="entry name" value="THF_DHG_CYH_2"/>
    <property type="match status" value="1"/>
</dbReference>
<dbReference type="Pfam" id="PF00763">
    <property type="entry name" value="THF_DHG_CYH"/>
    <property type="match status" value="1"/>
</dbReference>
<keyword evidence="6" id="KW-0560">Oxidoreductase</keyword>
<keyword evidence="4" id="KW-0378">Hydrolase</keyword>
<dbReference type="FunFam" id="3.40.50.720:FF:000006">
    <property type="entry name" value="Bifunctional protein FolD"/>
    <property type="match status" value="1"/>
</dbReference>
<dbReference type="GO" id="GO:0005829">
    <property type="term" value="C:cytosol"/>
    <property type="evidence" value="ECO:0007669"/>
    <property type="project" value="TreeGrafter"/>
</dbReference>
<evidence type="ECO:0000259" key="9">
    <source>
        <dbReference type="Pfam" id="PF02882"/>
    </source>
</evidence>
<dbReference type="InterPro" id="IPR020631">
    <property type="entry name" value="THF_DH/CycHdrlase_NAD-bd_dom"/>
</dbReference>
<dbReference type="PANTHER" id="PTHR48099:SF5">
    <property type="entry name" value="C-1-TETRAHYDROFOLATE SYNTHASE, CYTOPLASMIC"/>
    <property type="match status" value="1"/>
</dbReference>
<keyword evidence="5" id="KW-0521">NADP</keyword>
<proteinExistence type="inferred from homology"/>
<dbReference type="Gene3D" id="3.40.50.10860">
    <property type="entry name" value="Leucine Dehydrogenase, chain A, domain 1"/>
    <property type="match status" value="1"/>
</dbReference>
<dbReference type="GO" id="GO:0004477">
    <property type="term" value="F:methenyltetrahydrofolate cyclohydrolase activity"/>
    <property type="evidence" value="ECO:0007669"/>
    <property type="project" value="TreeGrafter"/>
</dbReference>
<evidence type="ECO:0000256" key="3">
    <source>
        <dbReference type="ARBA" id="ARBA00022563"/>
    </source>
</evidence>
<dbReference type="EMBL" id="CAMPGE010014353">
    <property type="protein sequence ID" value="CAI2373029.1"/>
    <property type="molecule type" value="Genomic_DNA"/>
</dbReference>
<dbReference type="InterPro" id="IPR000672">
    <property type="entry name" value="THF_DH/CycHdrlase"/>
</dbReference>
<dbReference type="InterPro" id="IPR036291">
    <property type="entry name" value="NAD(P)-bd_dom_sf"/>
</dbReference>
<sequence>MFTKFVFQNSRFRLSLCQSTMNFSTLTCPHTGFTADVSKATNAQIINGLEISKKIKSLLRSEIKYLRNTFSPSHSARPKLGYVIVGDKPDSHLYVRMKKRTCRQIGIDTVGKKFHESTPQCEIEDYVKDLNSDPSVNGILVQLPLPDKYDSTRICDMISHEKDVDGIHPLNMGAMARHEDPFFTPCTPKGIMCLIKSVCPEIRGKKATVIGRSNIVGMPISMLLQKEFATVTLCHTYTQNLKDEISNADIVVSATGCPYLIKGDFIKSGAIVIDVGTQYIEDQSRKNGKRLVGDIDFQSVSTQAGYVTPVPGGVGPMTISMLMDNLVLAWKRNNFDHARDQVEALEMSKREFMFSSSISMDHNIF</sequence>
<comment type="subunit">
    <text evidence="2">Homodimer.</text>
</comment>
<evidence type="ECO:0000256" key="5">
    <source>
        <dbReference type="ARBA" id="ARBA00022857"/>
    </source>
</evidence>
<dbReference type="InterPro" id="IPR020630">
    <property type="entry name" value="THF_DH/CycHdrlase_cat_dom"/>
</dbReference>
<dbReference type="GO" id="GO:0004488">
    <property type="term" value="F:methylenetetrahydrofolate dehydrogenase (NADP+) activity"/>
    <property type="evidence" value="ECO:0007669"/>
    <property type="project" value="InterPro"/>
</dbReference>
<dbReference type="FunFam" id="3.40.50.10860:FF:000005">
    <property type="entry name" value="C-1-tetrahydrofolate synthase, cytoplasmic, putative"/>
    <property type="match status" value="1"/>
</dbReference>
<dbReference type="SUPFAM" id="SSF53223">
    <property type="entry name" value="Aminoacid dehydrogenase-like, N-terminal domain"/>
    <property type="match status" value="1"/>
</dbReference>
<dbReference type="HAMAP" id="MF_01576">
    <property type="entry name" value="THF_DHG_CYH"/>
    <property type="match status" value="1"/>
</dbReference>
<dbReference type="Pfam" id="PF02882">
    <property type="entry name" value="THF_DHG_CYH_C"/>
    <property type="match status" value="1"/>
</dbReference>
<keyword evidence="3" id="KW-0554">One-carbon metabolism</keyword>
<dbReference type="AlphaFoldDB" id="A0AAD1XHT5"/>
<feature type="domain" description="Tetrahydrofolate dehydrogenase/cyclohydrolase NAD(P)-binding" evidence="9">
    <location>
        <begin position="185"/>
        <end position="333"/>
    </location>
</feature>
<name>A0AAD1XHT5_EUPCR</name>
<accession>A0AAD1XHT5</accession>
<comment type="caution">
    <text evidence="10">The sequence shown here is derived from an EMBL/GenBank/DDBJ whole genome shotgun (WGS) entry which is preliminary data.</text>
</comment>
<evidence type="ECO:0000256" key="4">
    <source>
        <dbReference type="ARBA" id="ARBA00022801"/>
    </source>
</evidence>
<dbReference type="Gene3D" id="3.40.50.720">
    <property type="entry name" value="NAD(P)-binding Rossmann-like Domain"/>
    <property type="match status" value="1"/>
</dbReference>
<dbReference type="PANTHER" id="PTHR48099">
    <property type="entry name" value="C-1-TETRAHYDROFOLATE SYNTHASE, CYTOPLASMIC-RELATED"/>
    <property type="match status" value="1"/>
</dbReference>
<evidence type="ECO:0000313" key="11">
    <source>
        <dbReference type="Proteomes" id="UP001295684"/>
    </source>
</evidence>